<dbReference type="Pfam" id="PF07651">
    <property type="entry name" value="ANTH"/>
    <property type="match status" value="1"/>
</dbReference>
<evidence type="ECO:0000256" key="8">
    <source>
        <dbReference type="ARBA" id="ARBA00023329"/>
    </source>
</evidence>
<dbReference type="Proteomes" id="UP001604277">
    <property type="component" value="Unassembled WGS sequence"/>
</dbReference>
<dbReference type="SUPFAM" id="SSF48464">
    <property type="entry name" value="ENTH/VHS domain"/>
    <property type="match status" value="1"/>
</dbReference>
<comment type="caution">
    <text evidence="10">The sequence shown here is derived from an EMBL/GenBank/DDBJ whole genome shotgun (WGS) entry which is preliminary data.</text>
</comment>
<dbReference type="GO" id="GO:0030136">
    <property type="term" value="C:clathrin-coated vesicle"/>
    <property type="evidence" value="ECO:0007669"/>
    <property type="project" value="UniProtKB-SubCell"/>
</dbReference>
<keyword evidence="11" id="KW-1185">Reference proteome</keyword>
<keyword evidence="7" id="KW-0168">Coated pit</keyword>
<gene>
    <name evidence="10" type="ORF">Fot_18038</name>
</gene>
<accession>A0ABD1VHE3</accession>
<dbReference type="InterPro" id="IPR048050">
    <property type="entry name" value="ANTH_N_plant"/>
</dbReference>
<dbReference type="InterPro" id="IPR045192">
    <property type="entry name" value="AP180-like"/>
</dbReference>
<evidence type="ECO:0000256" key="4">
    <source>
        <dbReference type="ARBA" id="ARBA00022583"/>
    </source>
</evidence>
<proteinExistence type="predicted"/>
<organism evidence="10 11">
    <name type="scientific">Forsythia ovata</name>
    <dbReference type="NCBI Taxonomy" id="205694"/>
    <lineage>
        <taxon>Eukaryota</taxon>
        <taxon>Viridiplantae</taxon>
        <taxon>Streptophyta</taxon>
        <taxon>Embryophyta</taxon>
        <taxon>Tracheophyta</taxon>
        <taxon>Spermatophyta</taxon>
        <taxon>Magnoliopsida</taxon>
        <taxon>eudicotyledons</taxon>
        <taxon>Gunneridae</taxon>
        <taxon>Pentapetalae</taxon>
        <taxon>asterids</taxon>
        <taxon>lamiids</taxon>
        <taxon>Lamiales</taxon>
        <taxon>Oleaceae</taxon>
        <taxon>Forsythieae</taxon>
        <taxon>Forsythia</taxon>
    </lineage>
</organism>
<name>A0ABD1VHE3_9LAMI</name>
<dbReference type="GO" id="GO:0005794">
    <property type="term" value="C:Golgi apparatus"/>
    <property type="evidence" value="ECO:0007669"/>
    <property type="project" value="UniProtKB-SubCell"/>
</dbReference>
<evidence type="ECO:0000256" key="2">
    <source>
        <dbReference type="ARBA" id="ARBA00004555"/>
    </source>
</evidence>
<sequence length="313" mass="35901">MARVREFKGILKDKASLFKANLSTNRTMSSVNVTVLRATTHSATSPPSEHRLIAVLSLGHRSSIMADACTESIMNRLHKTHCPYVALKCLFILHNIISKGSITLKNQLPSAGGYNFLNLSEFDNKSNVEKREISLWVRWYAGILELNLMASRVLSYFSSSSSPSVFFDRKRDLLKEMNALVGFIEGICEVPESLHLQRNDLLHELMILVGEDYRATQYQIMQRLCSDKDFADQIGNFNSKDSSELIACLKRLENCRKRLTEIFGNRKRHDAFWELISQRKKELEKMNGNRGRLLPLVWKGRNDELIESTRFVE</sequence>
<dbReference type="InterPro" id="IPR013809">
    <property type="entry name" value="ENTH"/>
</dbReference>
<evidence type="ECO:0000256" key="5">
    <source>
        <dbReference type="ARBA" id="ARBA00023034"/>
    </source>
</evidence>
<dbReference type="CDD" id="cd16987">
    <property type="entry name" value="ANTH_N_AP180_plant"/>
    <property type="match status" value="1"/>
</dbReference>
<evidence type="ECO:0000256" key="6">
    <source>
        <dbReference type="ARBA" id="ARBA00023136"/>
    </source>
</evidence>
<dbReference type="AlphaFoldDB" id="A0ABD1VHE3"/>
<evidence type="ECO:0000256" key="1">
    <source>
        <dbReference type="ARBA" id="ARBA00004132"/>
    </source>
</evidence>
<dbReference type="InterPro" id="IPR011417">
    <property type="entry name" value="ANTH_dom"/>
</dbReference>
<keyword evidence="4" id="KW-0254">Endocytosis</keyword>
<reference evidence="11" key="1">
    <citation type="submission" date="2024-07" db="EMBL/GenBank/DDBJ databases">
        <title>Two chromosome-level genome assemblies of Korean endemic species Abeliophyllum distichum and Forsythia ovata (Oleaceae).</title>
        <authorList>
            <person name="Jang H."/>
        </authorList>
    </citation>
    <scope>NUCLEOTIDE SEQUENCE [LARGE SCALE GENOMIC DNA]</scope>
</reference>
<comment type="subcellular location">
    <subcellularLocation>
        <location evidence="1">Cytoplasmic vesicle</location>
        <location evidence="1">Clathrin-coated vesicle</location>
    </subcellularLocation>
    <subcellularLocation>
        <location evidence="2">Golgi apparatus</location>
    </subcellularLocation>
    <subcellularLocation>
        <location evidence="3">Membrane</location>
        <location evidence="3">Clathrin-coated pit</location>
    </subcellularLocation>
</comment>
<evidence type="ECO:0000313" key="10">
    <source>
        <dbReference type="EMBL" id="KAL2536647.1"/>
    </source>
</evidence>
<keyword evidence="8" id="KW-0968">Cytoplasmic vesicle</keyword>
<dbReference type="EMBL" id="JBFOLJ010000005">
    <property type="protein sequence ID" value="KAL2536647.1"/>
    <property type="molecule type" value="Genomic_DNA"/>
</dbReference>
<keyword evidence="6" id="KW-0472">Membrane</keyword>
<feature type="domain" description="ENTH" evidence="9">
    <location>
        <begin position="23"/>
        <end position="158"/>
    </location>
</feature>
<dbReference type="GO" id="GO:0005905">
    <property type="term" value="C:clathrin-coated pit"/>
    <property type="evidence" value="ECO:0007669"/>
    <property type="project" value="UniProtKB-SubCell"/>
</dbReference>
<dbReference type="GO" id="GO:0006897">
    <property type="term" value="P:endocytosis"/>
    <property type="evidence" value="ECO:0007669"/>
    <property type="project" value="UniProtKB-KW"/>
</dbReference>
<evidence type="ECO:0000256" key="7">
    <source>
        <dbReference type="ARBA" id="ARBA00023176"/>
    </source>
</evidence>
<dbReference type="PANTHER" id="PTHR22951:SF24">
    <property type="entry name" value="ENTH DOMAIN-CONTAINING PROTEIN"/>
    <property type="match status" value="1"/>
</dbReference>
<keyword evidence="5" id="KW-0333">Golgi apparatus</keyword>
<evidence type="ECO:0000259" key="9">
    <source>
        <dbReference type="PROSITE" id="PS50942"/>
    </source>
</evidence>
<dbReference type="PROSITE" id="PS50942">
    <property type="entry name" value="ENTH"/>
    <property type="match status" value="1"/>
</dbReference>
<evidence type="ECO:0000313" key="11">
    <source>
        <dbReference type="Proteomes" id="UP001604277"/>
    </source>
</evidence>
<protein>
    <submittedName>
        <fullName evidence="10">Clathrin assembly protein</fullName>
    </submittedName>
</protein>
<dbReference type="InterPro" id="IPR008942">
    <property type="entry name" value="ENTH_VHS"/>
</dbReference>
<dbReference type="Gene3D" id="1.25.40.90">
    <property type="match status" value="1"/>
</dbReference>
<evidence type="ECO:0000256" key="3">
    <source>
        <dbReference type="ARBA" id="ARBA00004600"/>
    </source>
</evidence>
<dbReference type="PANTHER" id="PTHR22951">
    <property type="entry name" value="CLATHRIN ASSEMBLY PROTEIN"/>
    <property type="match status" value="1"/>
</dbReference>